<dbReference type="AlphaFoldDB" id="V2X574"/>
<dbReference type="Proteomes" id="UP000017559">
    <property type="component" value="Unassembled WGS sequence"/>
</dbReference>
<feature type="region of interest" description="Disordered" evidence="1">
    <location>
        <begin position="249"/>
        <end position="285"/>
    </location>
</feature>
<reference evidence="2 3" key="1">
    <citation type="journal article" date="2014" name="BMC Genomics">
        <title>Genome and secretome analysis of the hemibiotrophic fungal pathogen, Moniliophthora roreri, which causes frosty pod rot disease of cacao: mechanisms of the biotrophic and necrotrophic phases.</title>
        <authorList>
            <person name="Meinhardt L.W."/>
            <person name="Costa G.G.L."/>
            <person name="Thomazella D.P.T."/>
            <person name="Teixeira P.J.P.L."/>
            <person name="Carazzolle M.F."/>
            <person name="Schuster S.C."/>
            <person name="Carlson J.E."/>
            <person name="Guiltinan M.J."/>
            <person name="Mieczkowski P."/>
            <person name="Farmer A."/>
            <person name="Ramaraj T."/>
            <person name="Crozier J."/>
            <person name="Davis R.E."/>
            <person name="Shao J."/>
            <person name="Melnick R.L."/>
            <person name="Pereira G.A.G."/>
            <person name="Bailey B.A."/>
        </authorList>
    </citation>
    <scope>NUCLEOTIDE SEQUENCE [LARGE SCALE GENOMIC DNA]</scope>
    <source>
        <strain evidence="2 3">MCA 2997</strain>
    </source>
</reference>
<feature type="region of interest" description="Disordered" evidence="1">
    <location>
        <begin position="349"/>
        <end position="417"/>
    </location>
</feature>
<gene>
    <name evidence="2" type="ORF">Moror_10905</name>
</gene>
<feature type="compositionally biased region" description="Basic and acidic residues" evidence="1">
    <location>
        <begin position="258"/>
        <end position="267"/>
    </location>
</feature>
<sequence>MAAAFQPPSSAYGPYAILKNMCVNSTNRYSTTDFLWLWTHDVDEGCRIEKVTLLKCNNGKQHELVAVSVIVPSKVPCRYPNLTITIFFERRIGHGKDLEQGEFDEESRKDRRRGSGGDSGDYAPAVLPRPILASSGFSMDIPENKAKDIVIIPSGDEWKSLGWERAFEVAFNGARRLDNIHNEIHVVYTITFPKSDRPSIIDLAVLLNQVSESYTDYHIFGAQCYFYAALVCETMRELFKGQKILGNDVEEPSTSESKGMDFSRIDVESAEPTGGVDNVRRQASGSKNGAGRYKILPIVSYKSSRFQTEVKKMCESFPEKRQAKIDDLKKNQVAELLQAREEIANERQARLEERREKEALQKRLDEERRQKEEECRQKEEECRQKEEERRQNKELSRQLAALKAQQSPGSHLPSADA</sequence>
<protein>
    <submittedName>
        <fullName evidence="2">Uncharacterized protein</fullName>
    </submittedName>
</protein>
<evidence type="ECO:0000313" key="3">
    <source>
        <dbReference type="Proteomes" id="UP000017559"/>
    </source>
</evidence>
<organism evidence="2 3">
    <name type="scientific">Moniliophthora roreri (strain MCA 2997)</name>
    <name type="common">Cocoa frosty pod rot fungus</name>
    <name type="synonym">Crinipellis roreri</name>
    <dbReference type="NCBI Taxonomy" id="1381753"/>
    <lineage>
        <taxon>Eukaryota</taxon>
        <taxon>Fungi</taxon>
        <taxon>Dikarya</taxon>
        <taxon>Basidiomycota</taxon>
        <taxon>Agaricomycotina</taxon>
        <taxon>Agaricomycetes</taxon>
        <taxon>Agaricomycetidae</taxon>
        <taxon>Agaricales</taxon>
        <taxon>Marasmiineae</taxon>
        <taxon>Marasmiaceae</taxon>
        <taxon>Moniliophthora</taxon>
    </lineage>
</organism>
<evidence type="ECO:0000256" key="1">
    <source>
        <dbReference type="SAM" id="MobiDB-lite"/>
    </source>
</evidence>
<evidence type="ECO:0000313" key="2">
    <source>
        <dbReference type="EMBL" id="ESK87931.1"/>
    </source>
</evidence>
<dbReference type="STRING" id="1381753.V2X574"/>
<name>V2X574_MONRO</name>
<accession>V2X574</accession>
<proteinExistence type="predicted"/>
<feature type="compositionally biased region" description="Basic and acidic residues" evidence="1">
    <location>
        <begin position="106"/>
        <end position="115"/>
    </location>
</feature>
<dbReference type="OrthoDB" id="2930933at2759"/>
<dbReference type="HOGENOM" id="CLU_659036_0_0_1"/>
<feature type="region of interest" description="Disordered" evidence="1">
    <location>
        <begin position="99"/>
        <end position="126"/>
    </location>
</feature>
<dbReference type="EMBL" id="AWSO01000722">
    <property type="protein sequence ID" value="ESK87931.1"/>
    <property type="molecule type" value="Genomic_DNA"/>
</dbReference>
<dbReference type="KEGG" id="mrr:Moror_10905"/>
<comment type="caution">
    <text evidence="2">The sequence shown here is derived from an EMBL/GenBank/DDBJ whole genome shotgun (WGS) entry which is preliminary data.</text>
</comment>
<keyword evidence="3" id="KW-1185">Reference proteome</keyword>
<feature type="compositionally biased region" description="Basic and acidic residues" evidence="1">
    <location>
        <begin position="349"/>
        <end position="396"/>
    </location>
</feature>